<dbReference type="FunCoup" id="A0A0C3GL62">
    <property type="interactions" value="161"/>
</dbReference>
<feature type="region of interest" description="Disordered" evidence="6">
    <location>
        <begin position="1080"/>
        <end position="1202"/>
    </location>
</feature>
<dbReference type="InterPro" id="IPR006939">
    <property type="entry name" value="SNF5"/>
</dbReference>
<feature type="region of interest" description="Disordered" evidence="6">
    <location>
        <begin position="312"/>
        <end position="345"/>
    </location>
</feature>
<keyword evidence="4" id="KW-0804">Transcription</keyword>
<reference evidence="8" key="2">
    <citation type="submission" date="2015-01" db="EMBL/GenBank/DDBJ databases">
        <title>Evolutionary Origins and Diversification of the Mycorrhizal Mutualists.</title>
        <authorList>
            <consortium name="DOE Joint Genome Institute"/>
            <consortium name="Mycorrhizal Genomics Consortium"/>
            <person name="Kohler A."/>
            <person name="Kuo A."/>
            <person name="Nagy L.G."/>
            <person name="Floudas D."/>
            <person name="Copeland A."/>
            <person name="Barry K.W."/>
            <person name="Cichocki N."/>
            <person name="Veneault-Fourrey C."/>
            <person name="LaButti K."/>
            <person name="Lindquist E.A."/>
            <person name="Lipzen A."/>
            <person name="Lundell T."/>
            <person name="Morin E."/>
            <person name="Murat C."/>
            <person name="Riley R."/>
            <person name="Ohm R."/>
            <person name="Sun H."/>
            <person name="Tunlid A."/>
            <person name="Henrissat B."/>
            <person name="Grigoriev I.V."/>
            <person name="Hibbett D.S."/>
            <person name="Martin F."/>
        </authorList>
    </citation>
    <scope>NUCLEOTIDE SEQUENCE [LARGE SCALE GENOMIC DNA]</scope>
    <source>
        <strain evidence="8">F 1598</strain>
    </source>
</reference>
<dbReference type="AlphaFoldDB" id="A0A0C3GL62"/>
<keyword evidence="8" id="KW-1185">Reference proteome</keyword>
<feature type="compositionally biased region" description="Basic residues" evidence="6">
    <location>
        <begin position="825"/>
        <end position="836"/>
    </location>
</feature>
<feature type="compositionally biased region" description="Low complexity" evidence="6">
    <location>
        <begin position="1080"/>
        <end position="1091"/>
    </location>
</feature>
<feature type="region of interest" description="Disordered" evidence="6">
    <location>
        <begin position="499"/>
        <end position="541"/>
    </location>
</feature>
<feature type="compositionally biased region" description="Low complexity" evidence="6">
    <location>
        <begin position="941"/>
        <end position="973"/>
    </location>
</feature>
<organism evidence="7 8">
    <name type="scientific">Piloderma croceum (strain F 1598)</name>
    <dbReference type="NCBI Taxonomy" id="765440"/>
    <lineage>
        <taxon>Eukaryota</taxon>
        <taxon>Fungi</taxon>
        <taxon>Dikarya</taxon>
        <taxon>Basidiomycota</taxon>
        <taxon>Agaricomycotina</taxon>
        <taxon>Agaricomycetes</taxon>
        <taxon>Agaricomycetidae</taxon>
        <taxon>Atheliales</taxon>
        <taxon>Atheliaceae</taxon>
        <taxon>Piloderma</taxon>
    </lineage>
</organism>
<feature type="compositionally biased region" description="Low complexity" evidence="6">
    <location>
        <begin position="1174"/>
        <end position="1193"/>
    </location>
</feature>
<keyword evidence="3" id="KW-0805">Transcription regulation</keyword>
<accession>A0A0C3GL62</accession>
<feature type="compositionally biased region" description="Low complexity" evidence="6">
    <location>
        <begin position="16"/>
        <end position="30"/>
    </location>
</feature>
<evidence type="ECO:0000313" key="7">
    <source>
        <dbReference type="EMBL" id="KIM92319.1"/>
    </source>
</evidence>
<dbReference type="OrthoDB" id="515064at2759"/>
<feature type="compositionally biased region" description="Polar residues" evidence="6">
    <location>
        <begin position="312"/>
        <end position="325"/>
    </location>
</feature>
<dbReference type="STRING" id="765440.A0A0C3GL62"/>
<feature type="compositionally biased region" description="Low complexity" evidence="6">
    <location>
        <begin position="182"/>
        <end position="196"/>
    </location>
</feature>
<dbReference type="Proteomes" id="UP000054166">
    <property type="component" value="Unassembled WGS sequence"/>
</dbReference>
<keyword evidence="5" id="KW-0539">Nucleus</keyword>
<comment type="subcellular location">
    <subcellularLocation>
        <location evidence="1">Nucleus</location>
    </subcellularLocation>
</comment>
<dbReference type="Pfam" id="PF04855">
    <property type="entry name" value="SNF5"/>
    <property type="match status" value="1"/>
</dbReference>
<reference evidence="7 8" key="1">
    <citation type="submission" date="2014-04" db="EMBL/GenBank/DDBJ databases">
        <authorList>
            <consortium name="DOE Joint Genome Institute"/>
            <person name="Kuo A."/>
            <person name="Tarkka M."/>
            <person name="Buscot F."/>
            <person name="Kohler A."/>
            <person name="Nagy L.G."/>
            <person name="Floudas D."/>
            <person name="Copeland A."/>
            <person name="Barry K.W."/>
            <person name="Cichocki N."/>
            <person name="Veneault-Fourrey C."/>
            <person name="LaButti K."/>
            <person name="Lindquist E.A."/>
            <person name="Lipzen A."/>
            <person name="Lundell T."/>
            <person name="Morin E."/>
            <person name="Murat C."/>
            <person name="Sun H."/>
            <person name="Tunlid A."/>
            <person name="Henrissat B."/>
            <person name="Grigoriev I.V."/>
            <person name="Hibbett D.S."/>
            <person name="Martin F."/>
            <person name="Nordberg H.P."/>
            <person name="Cantor M.N."/>
            <person name="Hua S.X."/>
        </authorList>
    </citation>
    <scope>NUCLEOTIDE SEQUENCE [LARGE SCALE GENOMIC DNA]</scope>
    <source>
        <strain evidence="7 8">F 1598</strain>
    </source>
</reference>
<evidence type="ECO:0000256" key="3">
    <source>
        <dbReference type="ARBA" id="ARBA00023015"/>
    </source>
</evidence>
<feature type="region of interest" description="Disordered" evidence="6">
    <location>
        <begin position="816"/>
        <end position="838"/>
    </location>
</feature>
<dbReference type="InParanoid" id="A0A0C3GL62"/>
<dbReference type="EMBL" id="KN832970">
    <property type="protein sequence ID" value="KIM92319.1"/>
    <property type="molecule type" value="Genomic_DNA"/>
</dbReference>
<feature type="region of interest" description="Disordered" evidence="6">
    <location>
        <begin position="901"/>
        <end position="976"/>
    </location>
</feature>
<gene>
    <name evidence="7" type="ORF">PILCRDRAFT_83517</name>
</gene>
<dbReference type="HOGENOM" id="CLU_001742_1_0_1"/>
<evidence type="ECO:0000256" key="2">
    <source>
        <dbReference type="ARBA" id="ARBA00010239"/>
    </source>
</evidence>
<proteinExistence type="inferred from homology"/>
<evidence type="ECO:0000256" key="1">
    <source>
        <dbReference type="ARBA" id="ARBA00004123"/>
    </source>
</evidence>
<evidence type="ECO:0000256" key="4">
    <source>
        <dbReference type="ARBA" id="ARBA00023163"/>
    </source>
</evidence>
<feature type="compositionally biased region" description="Pro residues" evidence="6">
    <location>
        <begin position="1"/>
        <end position="15"/>
    </location>
</feature>
<feature type="region of interest" description="Disordered" evidence="6">
    <location>
        <begin position="1"/>
        <end position="264"/>
    </location>
</feature>
<name>A0A0C3GL62_PILCF</name>
<feature type="compositionally biased region" description="Low complexity" evidence="6">
    <location>
        <begin position="203"/>
        <end position="217"/>
    </location>
</feature>
<dbReference type="PANTHER" id="PTHR10019">
    <property type="entry name" value="SNF5"/>
    <property type="match status" value="1"/>
</dbReference>
<feature type="compositionally biased region" description="Polar residues" evidence="6">
    <location>
        <begin position="58"/>
        <end position="75"/>
    </location>
</feature>
<feature type="compositionally biased region" description="Polar residues" evidence="6">
    <location>
        <begin position="1149"/>
        <end position="1173"/>
    </location>
</feature>
<dbReference type="GO" id="GO:0006338">
    <property type="term" value="P:chromatin remodeling"/>
    <property type="evidence" value="ECO:0007669"/>
    <property type="project" value="InterPro"/>
</dbReference>
<comment type="similarity">
    <text evidence="2">Belongs to the SNF5 family.</text>
</comment>
<feature type="compositionally biased region" description="Polar residues" evidence="6">
    <location>
        <begin position="81"/>
        <end position="97"/>
    </location>
</feature>
<feature type="compositionally biased region" description="Low complexity" evidence="6">
    <location>
        <begin position="1130"/>
        <end position="1143"/>
    </location>
</feature>
<feature type="compositionally biased region" description="Low complexity" evidence="6">
    <location>
        <begin position="98"/>
        <end position="108"/>
    </location>
</feature>
<evidence type="ECO:0000313" key="8">
    <source>
        <dbReference type="Proteomes" id="UP000054166"/>
    </source>
</evidence>
<evidence type="ECO:0000256" key="5">
    <source>
        <dbReference type="ARBA" id="ARBA00023242"/>
    </source>
</evidence>
<protein>
    <recommendedName>
        <fullName evidence="9">SNF5-domain-containing protein</fullName>
    </recommendedName>
</protein>
<sequence>MPPPAGIPPRPPTTGPGPSSRPGTSHSHGSASQAGLPGGQMQMQRPPSRPTTAGGFDGQQQQHQYPMANGNWNPNQPKPMTPQQAHFGQQMQAVSGMQQQQQQQQYHQQQHHQQHSPPPGSPYRGAKRKVANGMAMDSPRMGNPTMMGSQMGSGMNMGGGMMGSPMGPPGIARQISSSSIDQPQTQQQNVQQNYPVMANGFPQQSQSQSQQQHQSQSTPSGMRPRSSNGHIPTAPHTPMHSGGGGGGMSAMLNDPTRMNGMGGIPGSMNMGGLGSNMGLMGMGGSNDALPRTPQRNAPGGQIPGYPALGSTMPTQQHRQPSTPAFSPQLPPGLQQSMMQSHGPKPSLDQAANMGIKMGGLPQLSTGAFTGLEPRPAGLPSRIPSAAPTQPINSSMAAIKQTPPVPGIQPVLNPLPANVQLNHQVTRVTVVPLAGSDKTIPLLSQSEIKDIQAWKQADKDYEGIWRKMKERMVDELRTAAGPSKAAWWEKDAVDLTRRKPREPFDVRYPRQKRDRDGRDRRKTGRREGLKLPRKLSPEDANRPEQLVPIRLEFDVEHHKMRDSFVWNLNDPVVTPEAFAQSVVEDYGLATSYHSVITKSIQDQLSDFRIHSANPDGDIDEDDVDIVKGELDEEDAAWWESWRKRLRTARGFVKSSRRQTGVGQKRKRVVKKGSSVADRPMDVDDIEIDETQMHEDMRILIKRKLDIIVGSMKLEDQFEWDLDNVNASPEQFAEVYGADLGLTGEYITAISHSIREQVQMYQKSLFLVGHPSDGSAVQDEDLRMSFLPSLSSGARSIDQVVSFTPLLNYLSDGDIERNEKEREKELNKRRKRNTRGRRGVAMPDREPIRTYRTPAIGFPELDPSTLAAAVAASAPTSRRAAAAAASLTIANMVASENGTLHMPQTAPLVSQPPPSSSKEKKPKGLFKAPSYPSSILRPRARVSAPTPSTAAESSSLSLPVDPDAPASTRSATADSRASKVITAKRAKELEREAKEKEYADGQHANMIDGVWHCSNCGCPEDIAVGRRKGPLGDKSQCGTCGKYWHRHRRPMAVEYNSSAEYHTNKLREAELAKTVARRRGGAAALRAQNAGAATPGEDGEAASSPQNEGESEPPPRQSQQPTVPPSEDDRAASPASSTSSDSEPPLAQRVSKANGSNRASSITPAPTSSGPVATQASPHVSPSAPATVSVSVPPTGATPTDPPKWLWAATQSMRSKYPDDTFILKRINGTEWRIKCSDCPGKLYTPGPGETLSNYEVHLKNRQHRQRVNDRVNGVVQQPS</sequence>
<evidence type="ECO:0008006" key="9">
    <source>
        <dbReference type="Google" id="ProtNLM"/>
    </source>
</evidence>
<evidence type="ECO:0000256" key="6">
    <source>
        <dbReference type="SAM" id="MobiDB-lite"/>
    </source>
</evidence>
<dbReference type="GO" id="GO:0000228">
    <property type="term" value="C:nuclear chromosome"/>
    <property type="evidence" value="ECO:0007669"/>
    <property type="project" value="InterPro"/>
</dbReference>